<feature type="domain" description="HTH marR-type" evidence="1">
    <location>
        <begin position="8"/>
        <end position="136"/>
    </location>
</feature>
<name>A0ABQ2N429_9MICO</name>
<dbReference type="EMBL" id="BMMQ01000013">
    <property type="protein sequence ID" value="GGO67402.1"/>
    <property type="molecule type" value="Genomic_DNA"/>
</dbReference>
<dbReference type="RefSeq" id="WP_188703125.1">
    <property type="nucleotide sequence ID" value="NZ_BMMQ01000013.1"/>
</dbReference>
<protein>
    <recommendedName>
        <fullName evidence="1">HTH marR-type domain-containing protein</fullName>
    </recommendedName>
</protein>
<evidence type="ECO:0000313" key="3">
    <source>
        <dbReference type="Proteomes" id="UP000638043"/>
    </source>
</evidence>
<organism evidence="2 3">
    <name type="scientific">Microbacterium nanhaiense</name>
    <dbReference type="NCBI Taxonomy" id="1301026"/>
    <lineage>
        <taxon>Bacteria</taxon>
        <taxon>Bacillati</taxon>
        <taxon>Actinomycetota</taxon>
        <taxon>Actinomycetes</taxon>
        <taxon>Micrococcales</taxon>
        <taxon>Microbacteriaceae</taxon>
        <taxon>Microbacterium</taxon>
    </lineage>
</organism>
<dbReference type="Gene3D" id="1.10.10.10">
    <property type="entry name" value="Winged helix-like DNA-binding domain superfamily/Winged helix DNA-binding domain"/>
    <property type="match status" value="1"/>
</dbReference>
<dbReference type="InterPro" id="IPR000835">
    <property type="entry name" value="HTH_MarR-typ"/>
</dbReference>
<dbReference type="PROSITE" id="PS50995">
    <property type="entry name" value="HTH_MARR_2"/>
    <property type="match status" value="1"/>
</dbReference>
<dbReference type="InterPro" id="IPR036388">
    <property type="entry name" value="WH-like_DNA-bd_sf"/>
</dbReference>
<sequence>MNPQPDDATRLSLAIERLVRAFRPLTEEDPLSQAAAAVLSRLDTSGPSGITGLARAERVTQPAMTQLVNRLHGEGLVTREASSSDRRSVVVALTAEGRNALDARRARRARRVAASLESIDADARHRILSALPALEQFIDATYAQAGTRE</sequence>
<dbReference type="PANTHER" id="PTHR39515">
    <property type="entry name" value="CONSERVED PROTEIN"/>
    <property type="match status" value="1"/>
</dbReference>
<reference evidence="3" key="1">
    <citation type="journal article" date="2019" name="Int. J. Syst. Evol. Microbiol.">
        <title>The Global Catalogue of Microorganisms (GCM) 10K type strain sequencing project: providing services to taxonomists for standard genome sequencing and annotation.</title>
        <authorList>
            <consortium name="The Broad Institute Genomics Platform"/>
            <consortium name="The Broad Institute Genome Sequencing Center for Infectious Disease"/>
            <person name="Wu L."/>
            <person name="Ma J."/>
        </authorList>
    </citation>
    <scope>NUCLEOTIDE SEQUENCE [LARGE SCALE GENOMIC DNA]</scope>
    <source>
        <strain evidence="3">CGMCC 4.7181</strain>
    </source>
</reference>
<proteinExistence type="predicted"/>
<evidence type="ECO:0000259" key="1">
    <source>
        <dbReference type="PROSITE" id="PS50995"/>
    </source>
</evidence>
<evidence type="ECO:0000313" key="2">
    <source>
        <dbReference type="EMBL" id="GGO67402.1"/>
    </source>
</evidence>
<gene>
    <name evidence="2" type="ORF">GCM10010910_29090</name>
</gene>
<dbReference type="PANTHER" id="PTHR39515:SF2">
    <property type="entry name" value="HTH-TYPE TRANSCRIPTIONAL REGULATOR RV0880"/>
    <property type="match status" value="1"/>
</dbReference>
<dbReference type="Proteomes" id="UP000638043">
    <property type="component" value="Unassembled WGS sequence"/>
</dbReference>
<dbReference type="SUPFAM" id="SSF46785">
    <property type="entry name" value="Winged helix' DNA-binding domain"/>
    <property type="match status" value="1"/>
</dbReference>
<comment type="caution">
    <text evidence="2">The sequence shown here is derived from an EMBL/GenBank/DDBJ whole genome shotgun (WGS) entry which is preliminary data.</text>
</comment>
<keyword evidence="3" id="KW-1185">Reference proteome</keyword>
<dbReference type="InterPro" id="IPR036390">
    <property type="entry name" value="WH_DNA-bd_sf"/>
</dbReference>
<dbReference type="SMART" id="SM00347">
    <property type="entry name" value="HTH_MARR"/>
    <property type="match status" value="1"/>
</dbReference>
<dbReference type="InterPro" id="IPR052526">
    <property type="entry name" value="HTH-type_Bedaq_tolerance"/>
</dbReference>
<dbReference type="Pfam" id="PF01047">
    <property type="entry name" value="MarR"/>
    <property type="match status" value="1"/>
</dbReference>
<accession>A0ABQ2N429</accession>